<dbReference type="InterPro" id="IPR012571">
    <property type="entry name" value="Mdm31/Mdm32"/>
</dbReference>
<name>A0A0C9XC17_9AGAR</name>
<keyword evidence="7" id="KW-0496">Mitochondrion</keyword>
<evidence type="ECO:0000256" key="1">
    <source>
        <dbReference type="ARBA" id="ARBA00004273"/>
    </source>
</evidence>
<proteinExistence type="inferred from homology"/>
<keyword evidence="3 11" id="KW-0812">Transmembrane</keyword>
<dbReference type="Pfam" id="PF08118">
    <property type="entry name" value="MDM31_MDM32"/>
    <property type="match status" value="1"/>
</dbReference>
<evidence type="ECO:0000256" key="4">
    <source>
        <dbReference type="ARBA" id="ARBA00022792"/>
    </source>
</evidence>
<evidence type="ECO:0000256" key="11">
    <source>
        <dbReference type="SAM" id="Phobius"/>
    </source>
</evidence>
<keyword evidence="13" id="KW-1185">Reference proteome</keyword>
<feature type="compositionally biased region" description="Basic and acidic residues" evidence="10">
    <location>
        <begin position="102"/>
        <end position="115"/>
    </location>
</feature>
<gene>
    <name evidence="12" type="ORF">K443DRAFT_671125</name>
</gene>
<evidence type="ECO:0000313" key="12">
    <source>
        <dbReference type="EMBL" id="KIK09800.1"/>
    </source>
</evidence>
<keyword evidence="6 11" id="KW-1133">Transmembrane helix</keyword>
<keyword evidence="4" id="KW-0999">Mitochondrion inner membrane</keyword>
<dbReference type="GO" id="GO:0000001">
    <property type="term" value="P:mitochondrion inheritance"/>
    <property type="evidence" value="ECO:0007669"/>
    <property type="project" value="InterPro"/>
</dbReference>
<protein>
    <recommendedName>
        <fullName evidence="14">Mitochondrial distribution and morphology protein family 31/32</fullName>
    </recommendedName>
</protein>
<dbReference type="Proteomes" id="UP000054477">
    <property type="component" value="Unassembled WGS sequence"/>
</dbReference>
<evidence type="ECO:0000256" key="7">
    <source>
        <dbReference type="ARBA" id="ARBA00023128"/>
    </source>
</evidence>
<comment type="similarity">
    <text evidence="2">Belongs to the MDM31/MDM32 family.</text>
</comment>
<reference evidence="12 13" key="1">
    <citation type="submission" date="2014-04" db="EMBL/GenBank/DDBJ databases">
        <authorList>
            <consortium name="DOE Joint Genome Institute"/>
            <person name="Kuo A."/>
            <person name="Kohler A."/>
            <person name="Nagy L.G."/>
            <person name="Floudas D."/>
            <person name="Copeland A."/>
            <person name="Barry K.W."/>
            <person name="Cichocki N."/>
            <person name="Veneault-Fourrey C."/>
            <person name="LaButti K."/>
            <person name="Lindquist E.A."/>
            <person name="Lipzen A."/>
            <person name="Lundell T."/>
            <person name="Morin E."/>
            <person name="Murat C."/>
            <person name="Sun H."/>
            <person name="Tunlid A."/>
            <person name="Henrissat B."/>
            <person name="Grigoriev I.V."/>
            <person name="Hibbett D.S."/>
            <person name="Martin F."/>
            <person name="Nordberg H.P."/>
            <person name="Cantor M.N."/>
            <person name="Hua S.X."/>
        </authorList>
    </citation>
    <scope>NUCLEOTIDE SEQUENCE [LARGE SCALE GENOMIC DNA]</scope>
    <source>
        <strain evidence="12 13">LaAM-08-1</strain>
    </source>
</reference>
<dbReference type="PANTHER" id="PTHR31068:SF0">
    <property type="entry name" value="MITOCHONDRIAL DISTRIBUTION AND MORPHOLOGY PROTEIN 31"/>
    <property type="match status" value="1"/>
</dbReference>
<evidence type="ECO:0000313" key="13">
    <source>
        <dbReference type="Proteomes" id="UP000054477"/>
    </source>
</evidence>
<comment type="function">
    <text evidence="9">Involved in the organization of the mitochondrial membranes and the global structure of the mitochondria. Also required for mitochondrial distribution and mobility as well as for the maintenance of mitochondrial DNA nucleoids structures.</text>
</comment>
<evidence type="ECO:0000256" key="10">
    <source>
        <dbReference type="SAM" id="MobiDB-lite"/>
    </source>
</evidence>
<dbReference type="PANTHER" id="PTHR31068">
    <property type="entry name" value="MITOCHONDRIAL DISTRIBUTION AND MORPHOLOGY PROTEIN 31"/>
    <property type="match status" value="1"/>
</dbReference>
<evidence type="ECO:0000256" key="5">
    <source>
        <dbReference type="ARBA" id="ARBA00022946"/>
    </source>
</evidence>
<keyword evidence="5" id="KW-0809">Transit peptide</keyword>
<evidence type="ECO:0008006" key="14">
    <source>
        <dbReference type="Google" id="ProtNLM"/>
    </source>
</evidence>
<dbReference type="GO" id="GO:0005743">
    <property type="term" value="C:mitochondrial inner membrane"/>
    <property type="evidence" value="ECO:0007669"/>
    <property type="project" value="UniProtKB-SubCell"/>
</dbReference>
<keyword evidence="8 11" id="KW-0472">Membrane</keyword>
<dbReference type="HOGENOM" id="CLU_016236_0_1_1"/>
<dbReference type="STRING" id="1095629.A0A0C9XC17"/>
<dbReference type="EMBL" id="KN838537">
    <property type="protein sequence ID" value="KIK09800.1"/>
    <property type="molecule type" value="Genomic_DNA"/>
</dbReference>
<dbReference type="OrthoDB" id="17678at2759"/>
<evidence type="ECO:0000256" key="2">
    <source>
        <dbReference type="ARBA" id="ARBA00005687"/>
    </source>
</evidence>
<feature type="compositionally biased region" description="Polar residues" evidence="10">
    <location>
        <begin position="88"/>
        <end position="98"/>
    </location>
</feature>
<feature type="region of interest" description="Disordered" evidence="10">
    <location>
        <begin position="88"/>
        <end position="115"/>
    </location>
</feature>
<comment type="subcellular location">
    <subcellularLocation>
        <location evidence="1">Mitochondrion inner membrane</location>
    </subcellularLocation>
</comment>
<feature type="transmembrane region" description="Helical" evidence="11">
    <location>
        <begin position="177"/>
        <end position="201"/>
    </location>
</feature>
<evidence type="ECO:0000256" key="3">
    <source>
        <dbReference type="ARBA" id="ARBA00022692"/>
    </source>
</evidence>
<dbReference type="AlphaFoldDB" id="A0A0C9XC17"/>
<dbReference type="GO" id="GO:0007005">
    <property type="term" value="P:mitochondrion organization"/>
    <property type="evidence" value="ECO:0007669"/>
    <property type="project" value="InterPro"/>
</dbReference>
<sequence length="708" mass="80755">MASPLAAGASFSRLISPKPSAMKSRGAVLDRYTFIRSFFKQQMSTPQLRALPPWSTPLPFKVMQNFPRRHQHAVAQFNRRQFFHSTTKRTFPQLGQSTDKPPPNHDPPKPPDDAYRNTEDYSRFFRRLAMSLPHPHRPTREDFLNVSTGFWQRLRIRFKWFTIKSFRKFNADDMSAFITWFLMSQTLWILVGTTTFFSVIFATANSLRLQRYIASGISDYLTSETGVTIIFESAIVPKWKDSRLSFKNVYVSRRPPDSPALVQPLTKVGHMAAVGYDVSNHPAYHRVGEDEDEGDQPPRDFAEEDYNMTMFDLNIDSVDVTLSLKRWLDGKGLVGDAVVRGVRGVIDRRGVFWDPDNPLDPALFRHSAQPGDFELEQLQLEDVLVTVYQPGDFRPYTASIFRADMQTFRKRWMFYDFLCAENVVGQFDNCLFSLHRPQSIGRTTEKDLKDGDWAMMSRIRIDGVNVDHLQNSTTMEGPISWITSGKVDAVLDIKFPRDPHSNFPFNAILGEIADAITTSLSPEPNPELQRIPGQRELAKPPLSVPEETVESPADEKLKVVIDIDLRFRDLKAAVPIFTSDLSYVNNALIRPIVAFMNANRTLVPIHCRVVKDLNDFDGAWNMWETGLMDEISFKTYEALAYHVSQSAMNRQRMRTVSLWSLQMTASAVLSALRNVVDPVSAHLKEVYSKSHPMRGLYETIPVGPDVSL</sequence>
<organism evidence="12 13">
    <name type="scientific">Laccaria amethystina LaAM-08-1</name>
    <dbReference type="NCBI Taxonomy" id="1095629"/>
    <lineage>
        <taxon>Eukaryota</taxon>
        <taxon>Fungi</taxon>
        <taxon>Dikarya</taxon>
        <taxon>Basidiomycota</taxon>
        <taxon>Agaricomycotina</taxon>
        <taxon>Agaricomycetes</taxon>
        <taxon>Agaricomycetidae</taxon>
        <taxon>Agaricales</taxon>
        <taxon>Agaricineae</taxon>
        <taxon>Hydnangiaceae</taxon>
        <taxon>Laccaria</taxon>
    </lineage>
</organism>
<evidence type="ECO:0000256" key="6">
    <source>
        <dbReference type="ARBA" id="ARBA00022989"/>
    </source>
</evidence>
<evidence type="ECO:0000256" key="9">
    <source>
        <dbReference type="ARBA" id="ARBA00025191"/>
    </source>
</evidence>
<evidence type="ECO:0000256" key="8">
    <source>
        <dbReference type="ARBA" id="ARBA00023136"/>
    </source>
</evidence>
<accession>A0A0C9XC17</accession>
<reference evidence="13" key="2">
    <citation type="submission" date="2015-01" db="EMBL/GenBank/DDBJ databases">
        <title>Evolutionary Origins and Diversification of the Mycorrhizal Mutualists.</title>
        <authorList>
            <consortium name="DOE Joint Genome Institute"/>
            <consortium name="Mycorrhizal Genomics Consortium"/>
            <person name="Kohler A."/>
            <person name="Kuo A."/>
            <person name="Nagy L.G."/>
            <person name="Floudas D."/>
            <person name="Copeland A."/>
            <person name="Barry K.W."/>
            <person name="Cichocki N."/>
            <person name="Veneault-Fourrey C."/>
            <person name="LaButti K."/>
            <person name="Lindquist E.A."/>
            <person name="Lipzen A."/>
            <person name="Lundell T."/>
            <person name="Morin E."/>
            <person name="Murat C."/>
            <person name="Riley R."/>
            <person name="Ohm R."/>
            <person name="Sun H."/>
            <person name="Tunlid A."/>
            <person name="Henrissat B."/>
            <person name="Grigoriev I.V."/>
            <person name="Hibbett D.S."/>
            <person name="Martin F."/>
        </authorList>
    </citation>
    <scope>NUCLEOTIDE SEQUENCE [LARGE SCALE GENOMIC DNA]</scope>
    <source>
        <strain evidence="13">LaAM-08-1</strain>
    </source>
</reference>